<dbReference type="Gene3D" id="3.40.50.1010">
    <property type="entry name" value="5'-nuclease"/>
    <property type="match status" value="1"/>
</dbReference>
<dbReference type="Proteomes" id="UP000271337">
    <property type="component" value="Unassembled WGS sequence"/>
</dbReference>
<evidence type="ECO:0000313" key="11">
    <source>
        <dbReference type="Proteomes" id="UP000271337"/>
    </source>
</evidence>
<reference evidence="10 11" key="1">
    <citation type="journal article" date="2018" name="BMC Genomics">
        <title>Genomic evidence for intraspecific hybridization in a clonal and extremely halotolerant yeast.</title>
        <authorList>
            <person name="Gostincar C."/>
            <person name="Stajich J.E."/>
            <person name="Zupancic J."/>
            <person name="Zalar P."/>
            <person name="Gunde-Cimerman N."/>
        </authorList>
    </citation>
    <scope>NUCLEOTIDE SEQUENCE [LARGE SCALE GENOMIC DNA]</scope>
    <source>
        <strain evidence="10 11">EXF-6669</strain>
    </source>
</reference>
<dbReference type="InterPro" id="IPR057776">
    <property type="entry name" value="UTP23_sensor"/>
</dbReference>
<dbReference type="EMBL" id="QWIL01000217">
    <property type="protein sequence ID" value="RMY21941.1"/>
    <property type="molecule type" value="Genomic_DNA"/>
</dbReference>
<dbReference type="SUPFAM" id="SSF88723">
    <property type="entry name" value="PIN domain-like"/>
    <property type="match status" value="1"/>
</dbReference>
<feature type="compositionally biased region" description="Basic and acidic residues" evidence="8">
    <location>
        <begin position="221"/>
        <end position="233"/>
    </location>
</feature>
<dbReference type="GO" id="GO:0006364">
    <property type="term" value="P:rRNA processing"/>
    <property type="evidence" value="ECO:0007669"/>
    <property type="project" value="UniProtKB-KW"/>
</dbReference>
<name>A0A3M7A3B9_HORWE</name>
<dbReference type="Pfam" id="PF04900">
    <property type="entry name" value="Fcf1"/>
    <property type="match status" value="1"/>
</dbReference>
<gene>
    <name evidence="10" type="ORF">D0867_03034</name>
</gene>
<dbReference type="OrthoDB" id="25675at2759"/>
<dbReference type="GO" id="GO:0032040">
    <property type="term" value="C:small-subunit processome"/>
    <property type="evidence" value="ECO:0007669"/>
    <property type="project" value="InterPro"/>
</dbReference>
<accession>A0A3M7A3B9</accession>
<dbReference type="InterPro" id="IPR029060">
    <property type="entry name" value="PIN-like_dom_sf"/>
</dbReference>
<dbReference type="AlphaFoldDB" id="A0A3M7A3B9"/>
<dbReference type="CDD" id="cd09865">
    <property type="entry name" value="PIN_ScUtp23p-like"/>
    <property type="match status" value="1"/>
</dbReference>
<feature type="compositionally biased region" description="Acidic residues" evidence="8">
    <location>
        <begin position="340"/>
        <end position="351"/>
    </location>
</feature>
<dbReference type="Pfam" id="PF24779">
    <property type="entry name" value="UTP23_sensor"/>
    <property type="match status" value="1"/>
</dbReference>
<keyword evidence="3" id="KW-0698">rRNA processing</keyword>
<evidence type="ECO:0000256" key="6">
    <source>
        <dbReference type="ARBA" id="ARBA00038503"/>
    </source>
</evidence>
<dbReference type="VEuPathDB" id="FungiDB:BTJ68_07024"/>
<evidence type="ECO:0000259" key="9">
    <source>
        <dbReference type="Pfam" id="PF24779"/>
    </source>
</evidence>
<comment type="subcellular location">
    <subcellularLocation>
        <location evidence="1">Nucleus</location>
        <location evidence="1">Nucleolus</location>
    </subcellularLocation>
</comment>
<feature type="region of interest" description="Disordered" evidence="8">
    <location>
        <begin position="184"/>
        <end position="351"/>
    </location>
</feature>
<comment type="similarity">
    <text evidence="6">Belongs to the UTP23/FCF1 family. UTP23 subfamily.</text>
</comment>
<evidence type="ECO:0000256" key="4">
    <source>
        <dbReference type="ARBA" id="ARBA00023242"/>
    </source>
</evidence>
<evidence type="ECO:0000313" key="10">
    <source>
        <dbReference type="EMBL" id="RMY21941.1"/>
    </source>
</evidence>
<evidence type="ECO:0000256" key="1">
    <source>
        <dbReference type="ARBA" id="ARBA00004604"/>
    </source>
</evidence>
<evidence type="ECO:0000256" key="2">
    <source>
        <dbReference type="ARBA" id="ARBA00022517"/>
    </source>
</evidence>
<protein>
    <recommendedName>
        <fullName evidence="7">U three protein 23</fullName>
    </recommendedName>
</protein>
<comment type="caution">
    <text evidence="10">The sequence shown here is derived from an EMBL/GenBank/DDBJ whole genome shotgun (WGS) entry which is preliminary data.</text>
</comment>
<evidence type="ECO:0000256" key="5">
    <source>
        <dbReference type="ARBA" id="ARBA00037300"/>
    </source>
</evidence>
<evidence type="ECO:0000256" key="7">
    <source>
        <dbReference type="ARBA" id="ARBA00076388"/>
    </source>
</evidence>
<evidence type="ECO:0000256" key="8">
    <source>
        <dbReference type="SAM" id="MobiDB-lite"/>
    </source>
</evidence>
<feature type="domain" description="UTP23 sensor motif region" evidence="9">
    <location>
        <begin position="248"/>
        <end position="267"/>
    </location>
</feature>
<keyword evidence="2" id="KW-0690">Ribosome biogenesis</keyword>
<dbReference type="PANTHER" id="PTHR12416">
    <property type="entry name" value="RRNA-PROCESSING PROTEIN UTP23 HOMOLOG"/>
    <property type="match status" value="1"/>
</dbReference>
<proteinExistence type="inferred from homology"/>
<sequence length="351" mass="39577">MSTTRHSAWNYIAKMRGKRSKQYRKLMHQYALHFGHREPYQVLLDSAIIRDASRFKMRLGHMLSQTLHGEIKPLISQCCIRHLYNWKAESEADRRQKDEWIEVAKTAERRRCGHHELPEPLEEGECILSMVDPKDSGTNKHRYVVATQASSVRARLRRVAGVPLVYINRSVMILEPMADRTEEVRDADEKGKIKAGLRGQRPASGGIKRKREEEEELGEDAPERAKAMKEKETNATTGEGQSQSQPKKKKAKGPKGPNPLSMKKSKKEVEQTKQKKTASKELEDERSAIRKAAKQDPQAAEKAMSAEVAVGEDGGEGGGDAQRKRKRKRKGKEGTSGDQQGDEADVDGMEE</sequence>
<evidence type="ECO:0000256" key="3">
    <source>
        <dbReference type="ARBA" id="ARBA00022552"/>
    </source>
</evidence>
<dbReference type="FunFam" id="3.40.50.1010:FF:000006">
    <property type="entry name" value="rRNA-processing protein UTP23 homolog"/>
    <property type="match status" value="1"/>
</dbReference>
<feature type="compositionally biased region" description="Basic and acidic residues" evidence="8">
    <location>
        <begin position="267"/>
        <end position="288"/>
    </location>
</feature>
<organism evidence="10 11">
    <name type="scientific">Hortaea werneckii</name>
    <name type="common">Black yeast</name>
    <name type="synonym">Cladosporium werneckii</name>
    <dbReference type="NCBI Taxonomy" id="91943"/>
    <lineage>
        <taxon>Eukaryota</taxon>
        <taxon>Fungi</taxon>
        <taxon>Dikarya</taxon>
        <taxon>Ascomycota</taxon>
        <taxon>Pezizomycotina</taxon>
        <taxon>Dothideomycetes</taxon>
        <taxon>Dothideomycetidae</taxon>
        <taxon>Mycosphaerellales</taxon>
        <taxon>Teratosphaeriaceae</taxon>
        <taxon>Hortaea</taxon>
    </lineage>
</organism>
<keyword evidence="4" id="KW-0539">Nucleus</keyword>
<dbReference type="InterPro" id="IPR006984">
    <property type="entry name" value="Fcf1/UTP23"/>
</dbReference>
<comment type="function">
    <text evidence="5">Involved in rRNA-processing and ribosome biogenesis.</text>
</comment>